<dbReference type="RefSeq" id="WP_191142435.1">
    <property type="nucleotide sequence ID" value="NZ_JACXAH010000022.1"/>
</dbReference>
<proteinExistence type="predicted"/>
<dbReference type="SUPFAM" id="SSF51182">
    <property type="entry name" value="RmlC-like cupins"/>
    <property type="match status" value="1"/>
</dbReference>
<dbReference type="InterPro" id="IPR011051">
    <property type="entry name" value="RmlC_Cupin_sf"/>
</dbReference>
<evidence type="ECO:0000313" key="2">
    <source>
        <dbReference type="EMBL" id="MBD1373311.1"/>
    </source>
</evidence>
<dbReference type="Pfam" id="PF00190">
    <property type="entry name" value="Cupin_1"/>
    <property type="match status" value="1"/>
</dbReference>
<dbReference type="InterPro" id="IPR014710">
    <property type="entry name" value="RmlC-like_jellyroll"/>
</dbReference>
<name>A0A926NAJ5_9BACL</name>
<feature type="domain" description="Cupin type-1" evidence="1">
    <location>
        <begin position="29"/>
        <end position="168"/>
    </location>
</feature>
<dbReference type="InterPro" id="IPR006045">
    <property type="entry name" value="Cupin_1"/>
</dbReference>
<reference evidence="2" key="1">
    <citation type="submission" date="2020-09" db="EMBL/GenBank/DDBJ databases">
        <title>A novel bacterium of genus Hazenella, isolated from South China Sea.</title>
        <authorList>
            <person name="Huang H."/>
            <person name="Mo K."/>
            <person name="Hu Y."/>
        </authorList>
    </citation>
    <scope>NUCLEOTIDE SEQUENCE</scope>
    <source>
        <strain evidence="2">IB182357</strain>
    </source>
</reference>
<dbReference type="Gene3D" id="2.60.120.10">
    <property type="entry name" value="Jelly Rolls"/>
    <property type="match status" value="1"/>
</dbReference>
<organism evidence="2 3">
    <name type="scientific">Polycladospora coralii</name>
    <dbReference type="NCBI Taxonomy" id="2771432"/>
    <lineage>
        <taxon>Bacteria</taxon>
        <taxon>Bacillati</taxon>
        <taxon>Bacillota</taxon>
        <taxon>Bacilli</taxon>
        <taxon>Bacillales</taxon>
        <taxon>Thermoactinomycetaceae</taxon>
        <taxon>Polycladospora</taxon>
    </lineage>
</organism>
<dbReference type="SMART" id="SM00835">
    <property type="entry name" value="Cupin_1"/>
    <property type="match status" value="1"/>
</dbReference>
<gene>
    <name evidence="2" type="ORF">IC620_13230</name>
</gene>
<dbReference type="Proteomes" id="UP000661691">
    <property type="component" value="Unassembled WGS sequence"/>
</dbReference>
<keyword evidence="3" id="KW-1185">Reference proteome</keyword>
<accession>A0A926NAJ5</accession>
<comment type="caution">
    <text evidence="2">The sequence shown here is derived from an EMBL/GenBank/DDBJ whole genome shotgun (WGS) entry which is preliminary data.</text>
</comment>
<sequence>MTNPTSGYVTDNRNITGSGTPNLSFDITKNVLFRRNDHNVAFSLTSTQQPAMIGGAVVDLRLSKGFIREPHWHPNAWEVDYLISGEAVVSILDPQTPQLVKYILDKPGKTVFIPMGWWHWISAKKNNTQLLLFFNNDQFESAEGSVTLARTPPEVYKQAYGINPDLIAEALEPIEGTDGIVIGPERSTGPERSKWRSKLKSNDVVVF</sequence>
<evidence type="ECO:0000259" key="1">
    <source>
        <dbReference type="SMART" id="SM00835"/>
    </source>
</evidence>
<dbReference type="AlphaFoldDB" id="A0A926NAJ5"/>
<dbReference type="EMBL" id="JACXAH010000022">
    <property type="protein sequence ID" value="MBD1373311.1"/>
    <property type="molecule type" value="Genomic_DNA"/>
</dbReference>
<evidence type="ECO:0000313" key="3">
    <source>
        <dbReference type="Proteomes" id="UP000661691"/>
    </source>
</evidence>
<protein>
    <submittedName>
        <fullName evidence="2">Cupin domain-containing protein</fullName>
    </submittedName>
</protein>
<dbReference type="CDD" id="cd20306">
    <property type="entry name" value="cupin_OxDC-like"/>
    <property type="match status" value="1"/>
</dbReference>